<evidence type="ECO:0000313" key="1">
    <source>
        <dbReference type="EMBL" id="SVE20272.1"/>
    </source>
</evidence>
<protein>
    <submittedName>
        <fullName evidence="1">Uncharacterized protein</fullName>
    </submittedName>
</protein>
<dbReference type="AlphaFoldDB" id="A0A383BK45"/>
<accession>A0A383BK45</accession>
<sequence length="39" mass="4328">MTKLWDLSGPHSGPPTRQQVRRCFQESPPDLAVLIVGLP</sequence>
<proteinExistence type="predicted"/>
<name>A0A383BK45_9ZZZZ</name>
<feature type="non-terminal residue" evidence="1">
    <location>
        <position position="39"/>
    </location>
</feature>
<organism evidence="1">
    <name type="scientific">marine metagenome</name>
    <dbReference type="NCBI Taxonomy" id="408172"/>
    <lineage>
        <taxon>unclassified sequences</taxon>
        <taxon>metagenomes</taxon>
        <taxon>ecological metagenomes</taxon>
    </lineage>
</organism>
<gene>
    <name evidence="1" type="ORF">METZ01_LOCUS473126</name>
</gene>
<dbReference type="EMBL" id="UINC01201089">
    <property type="protein sequence ID" value="SVE20272.1"/>
    <property type="molecule type" value="Genomic_DNA"/>
</dbReference>
<reference evidence="1" key="1">
    <citation type="submission" date="2018-05" db="EMBL/GenBank/DDBJ databases">
        <authorList>
            <person name="Lanie J.A."/>
            <person name="Ng W.-L."/>
            <person name="Kazmierczak K.M."/>
            <person name="Andrzejewski T.M."/>
            <person name="Davidsen T.M."/>
            <person name="Wayne K.J."/>
            <person name="Tettelin H."/>
            <person name="Glass J.I."/>
            <person name="Rusch D."/>
            <person name="Podicherti R."/>
            <person name="Tsui H.-C.T."/>
            <person name="Winkler M.E."/>
        </authorList>
    </citation>
    <scope>NUCLEOTIDE SEQUENCE</scope>
</reference>